<dbReference type="Pfam" id="PF07730">
    <property type="entry name" value="HisKA_3"/>
    <property type="match status" value="1"/>
</dbReference>
<dbReference type="PANTHER" id="PTHR24421">
    <property type="entry name" value="NITRATE/NITRITE SENSOR PROTEIN NARX-RELATED"/>
    <property type="match status" value="1"/>
</dbReference>
<comment type="cofactor">
    <cofactor evidence="2">
        <name>[4Fe-4S] cluster</name>
        <dbReference type="ChEBI" id="CHEBI:49883"/>
    </cofactor>
</comment>
<evidence type="ECO:0000256" key="6">
    <source>
        <dbReference type="ARBA" id="ARBA00022485"/>
    </source>
</evidence>
<dbReference type="PANTHER" id="PTHR24421:SF10">
    <property type="entry name" value="NITRATE_NITRITE SENSOR PROTEIN NARQ"/>
    <property type="match status" value="1"/>
</dbReference>
<dbReference type="GO" id="GO:0005737">
    <property type="term" value="C:cytoplasm"/>
    <property type="evidence" value="ECO:0007669"/>
    <property type="project" value="UniProtKB-SubCell"/>
</dbReference>
<comment type="subcellular location">
    <subcellularLocation>
        <location evidence="3">Cytoplasm</location>
    </subcellularLocation>
</comment>
<comment type="function">
    <text evidence="17">Member of the two-component regulatory system NreB/NreC involved in the control of dissimilatory nitrate/nitrite reduction in response to oxygen. NreB functions as a direct oxygen sensor histidine kinase which is autophosphorylated, in the absence of oxygen, probably at the conserved histidine residue, and transfers its phosphate group probably to a conserved aspartate residue of NreC. NreB/NreC activates the expression of the nitrate (narGHJI) and nitrite (nir) reductase operons, as well as the putative nitrate transporter gene narT.</text>
</comment>
<keyword evidence="19" id="KW-0802">TPR repeat</keyword>
<comment type="caution">
    <text evidence="22">The sequence shown here is derived from an EMBL/GenBank/DDBJ whole genome shotgun (WGS) entry which is preliminary data.</text>
</comment>
<organism evidence="22 23">
    <name type="scientific">Tenacibaculum aiptasiae</name>
    <dbReference type="NCBI Taxonomy" id="426481"/>
    <lineage>
        <taxon>Bacteria</taxon>
        <taxon>Pseudomonadati</taxon>
        <taxon>Bacteroidota</taxon>
        <taxon>Flavobacteriia</taxon>
        <taxon>Flavobacteriales</taxon>
        <taxon>Flavobacteriaceae</taxon>
        <taxon>Tenacibaculum</taxon>
    </lineage>
</organism>
<keyword evidence="12" id="KW-0418">Kinase</keyword>
<feature type="repeat" description="TPR" evidence="19">
    <location>
        <begin position="192"/>
        <end position="225"/>
    </location>
</feature>
<feature type="transmembrane region" description="Helical" evidence="20">
    <location>
        <begin position="411"/>
        <end position="430"/>
    </location>
</feature>
<comment type="catalytic activity">
    <reaction evidence="1">
        <text>ATP + protein L-histidine = ADP + protein N-phospho-L-histidine.</text>
        <dbReference type="EC" id="2.7.13.3"/>
    </reaction>
</comment>
<keyword evidence="23" id="KW-1185">Reference proteome</keyword>
<accession>A0A7J5AQD5</accession>
<evidence type="ECO:0000256" key="5">
    <source>
        <dbReference type="ARBA" id="ARBA00017322"/>
    </source>
</evidence>
<dbReference type="Gene3D" id="1.25.40.10">
    <property type="entry name" value="Tetratricopeptide repeat domain"/>
    <property type="match status" value="1"/>
</dbReference>
<dbReference type="GO" id="GO:0000155">
    <property type="term" value="F:phosphorelay sensor kinase activity"/>
    <property type="evidence" value="ECO:0007669"/>
    <property type="project" value="InterPro"/>
</dbReference>
<gene>
    <name evidence="22" type="ORF">F7018_05680</name>
</gene>
<keyword evidence="14" id="KW-0408">Iron</keyword>
<dbReference type="InterPro" id="IPR011712">
    <property type="entry name" value="Sig_transdc_His_kin_sub3_dim/P"/>
</dbReference>
<evidence type="ECO:0000256" key="2">
    <source>
        <dbReference type="ARBA" id="ARBA00001966"/>
    </source>
</evidence>
<dbReference type="SMART" id="SM00387">
    <property type="entry name" value="HATPase_c"/>
    <property type="match status" value="1"/>
</dbReference>
<dbReference type="InterPro" id="IPR003594">
    <property type="entry name" value="HATPase_dom"/>
</dbReference>
<dbReference type="SUPFAM" id="SSF48452">
    <property type="entry name" value="TPR-like"/>
    <property type="match status" value="2"/>
</dbReference>
<evidence type="ECO:0000256" key="12">
    <source>
        <dbReference type="ARBA" id="ARBA00022777"/>
    </source>
</evidence>
<dbReference type="Gene3D" id="3.30.565.10">
    <property type="entry name" value="Histidine kinase-like ATPase, C-terminal domain"/>
    <property type="match status" value="1"/>
</dbReference>
<evidence type="ECO:0000313" key="23">
    <source>
        <dbReference type="Proteomes" id="UP000467305"/>
    </source>
</evidence>
<dbReference type="OrthoDB" id="977000at2"/>
<dbReference type="Gene3D" id="1.20.5.1930">
    <property type="match status" value="1"/>
</dbReference>
<dbReference type="PROSITE" id="PS50109">
    <property type="entry name" value="HIS_KIN"/>
    <property type="match status" value="1"/>
</dbReference>
<keyword evidence="20" id="KW-0812">Transmembrane</keyword>
<evidence type="ECO:0000256" key="8">
    <source>
        <dbReference type="ARBA" id="ARBA00022553"/>
    </source>
</evidence>
<keyword evidence="8" id="KW-0597">Phosphoprotein</keyword>
<dbReference type="InterPro" id="IPR050482">
    <property type="entry name" value="Sensor_HK_TwoCompSys"/>
</dbReference>
<dbReference type="PROSITE" id="PS50293">
    <property type="entry name" value="TPR_REGION"/>
    <property type="match status" value="1"/>
</dbReference>
<dbReference type="InterPro" id="IPR005467">
    <property type="entry name" value="His_kinase_dom"/>
</dbReference>
<evidence type="ECO:0000256" key="19">
    <source>
        <dbReference type="PROSITE-ProRule" id="PRU00339"/>
    </source>
</evidence>
<reference evidence="22 23" key="1">
    <citation type="submission" date="2019-09" db="EMBL/GenBank/DDBJ databases">
        <authorList>
            <person name="Cao W.R."/>
        </authorList>
    </citation>
    <scope>NUCLEOTIDE SEQUENCE [LARGE SCALE GENOMIC DNA]</scope>
    <source>
        <strain evidence="23">a4</strain>
    </source>
</reference>
<dbReference type="GO" id="GO:0016020">
    <property type="term" value="C:membrane"/>
    <property type="evidence" value="ECO:0007669"/>
    <property type="project" value="InterPro"/>
</dbReference>
<keyword evidence="9" id="KW-0808">Transferase</keyword>
<keyword evidence="20" id="KW-0472">Membrane</keyword>
<evidence type="ECO:0000256" key="3">
    <source>
        <dbReference type="ARBA" id="ARBA00004496"/>
    </source>
</evidence>
<keyword evidence="7" id="KW-0963">Cytoplasm</keyword>
<dbReference type="SUPFAM" id="SSF55874">
    <property type="entry name" value="ATPase domain of HSP90 chaperone/DNA topoisomerase II/histidine kinase"/>
    <property type="match status" value="1"/>
</dbReference>
<evidence type="ECO:0000256" key="20">
    <source>
        <dbReference type="SAM" id="Phobius"/>
    </source>
</evidence>
<name>A0A7J5AQD5_9FLAO</name>
<dbReference type="InterPro" id="IPR019734">
    <property type="entry name" value="TPR_rpt"/>
</dbReference>
<dbReference type="SMART" id="SM00028">
    <property type="entry name" value="TPR"/>
    <property type="match status" value="4"/>
</dbReference>
<dbReference type="GO" id="GO:0051539">
    <property type="term" value="F:4 iron, 4 sulfur cluster binding"/>
    <property type="evidence" value="ECO:0007669"/>
    <property type="project" value="UniProtKB-KW"/>
</dbReference>
<dbReference type="GO" id="GO:0046983">
    <property type="term" value="F:protein dimerization activity"/>
    <property type="evidence" value="ECO:0007669"/>
    <property type="project" value="InterPro"/>
</dbReference>
<evidence type="ECO:0000259" key="21">
    <source>
        <dbReference type="PROSITE" id="PS50109"/>
    </source>
</evidence>
<dbReference type="PRINTS" id="PR00344">
    <property type="entry name" value="BCTRLSENSOR"/>
</dbReference>
<evidence type="ECO:0000256" key="14">
    <source>
        <dbReference type="ARBA" id="ARBA00023004"/>
    </source>
</evidence>
<proteinExistence type="predicted"/>
<dbReference type="EMBL" id="WAAU01000008">
    <property type="protein sequence ID" value="KAB1159800.1"/>
    <property type="molecule type" value="Genomic_DNA"/>
</dbReference>
<dbReference type="GO" id="GO:0046872">
    <property type="term" value="F:metal ion binding"/>
    <property type="evidence" value="ECO:0007669"/>
    <property type="project" value="UniProtKB-KW"/>
</dbReference>
<protein>
    <recommendedName>
        <fullName evidence="5">Oxygen sensor histidine kinase NreB</fullName>
        <ecNumber evidence="4">2.7.13.3</ecNumber>
    </recommendedName>
    <alternativeName>
        <fullName evidence="18">Nitrogen regulation protein B</fullName>
    </alternativeName>
</protein>
<dbReference type="EC" id="2.7.13.3" evidence="4"/>
<dbReference type="Pfam" id="PF00515">
    <property type="entry name" value="TPR_1"/>
    <property type="match status" value="1"/>
</dbReference>
<evidence type="ECO:0000256" key="7">
    <source>
        <dbReference type="ARBA" id="ARBA00022490"/>
    </source>
</evidence>
<keyword evidence="16" id="KW-0411">Iron-sulfur</keyword>
<dbReference type="InterPro" id="IPR011990">
    <property type="entry name" value="TPR-like_helical_dom_sf"/>
</dbReference>
<keyword evidence="20" id="KW-1133">Transmembrane helix</keyword>
<keyword evidence="6" id="KW-0004">4Fe-4S</keyword>
<dbReference type="Pfam" id="PF13181">
    <property type="entry name" value="TPR_8"/>
    <property type="match status" value="1"/>
</dbReference>
<evidence type="ECO:0000256" key="4">
    <source>
        <dbReference type="ARBA" id="ARBA00012438"/>
    </source>
</evidence>
<evidence type="ECO:0000256" key="9">
    <source>
        <dbReference type="ARBA" id="ARBA00022679"/>
    </source>
</evidence>
<evidence type="ECO:0000256" key="17">
    <source>
        <dbReference type="ARBA" id="ARBA00024827"/>
    </source>
</evidence>
<feature type="domain" description="Histidine kinase" evidence="21">
    <location>
        <begin position="581"/>
        <end position="668"/>
    </location>
</feature>
<evidence type="ECO:0000256" key="10">
    <source>
        <dbReference type="ARBA" id="ARBA00022723"/>
    </source>
</evidence>
<dbReference type="Pfam" id="PF02518">
    <property type="entry name" value="HATPase_c"/>
    <property type="match status" value="1"/>
</dbReference>
<evidence type="ECO:0000256" key="16">
    <source>
        <dbReference type="ARBA" id="ARBA00023014"/>
    </source>
</evidence>
<keyword evidence="11" id="KW-0547">Nucleotide-binding</keyword>
<sequence length="671" mass="78738">MKPLKTILAFILFLYLVNIKCFSASEKYLQLENDSIKIWLKKVKNKKLDSTSKAKLLKKSYNYILNNNKPLPLELSSIAYEYYNLKDTTSFFKVNKKALNYATKNKHTYATADAHWNYATYYVRLEIFDKAYFHFNKAYENFIKEDHKKEAAEILYGMARIKGRYRDYTGSEVLNIKAIELLKKLEDYKKLYRAYNHLGYLQNDIKKYDQALFYYSKALFYLDKTEYKVKYYEILLNNIGRAHFKKKDYNKALEYYNKALKINTQKKNLARLLNNRAYCKLLMKDTTSIKKDFFKALTIRDSIGDKTNILSSKISISDYYKYIKDTINALKYAKEANTLAKQIKNGGDYLTSLKQLANLDKQNSKKYLDRYIEFNDSLISSERRIQNKFTRIEFETDEYIAETKRLNQQRIWIIVTSIGGILILSLLYFLRVQKVKNEKLRLEAEQQKANEEVYVLTLQQQAKLEEEKVKERNRISEELHDGILGKLFGTRFGLGFLPLKGDEQTLEKHQSFLNELQEIEKEIREVSHKLSDNFDSSNINFTSIIEQLLKDKSTIGNFNYKFSFDKNIAWKDINEVTKANVYRIIQEALQNIIKHAKAKNVTLVFSNENQNLIINLKDDGVGFNPKKGKKGIGMKNIKSRVEKLNGTVQFLSEVDKGTSLLIKTPYTMNNE</sequence>
<dbReference type="AlphaFoldDB" id="A0A7J5AQD5"/>
<feature type="repeat" description="TPR" evidence="19">
    <location>
        <begin position="233"/>
        <end position="266"/>
    </location>
</feature>
<keyword evidence="15" id="KW-0902">Two-component regulatory system</keyword>
<evidence type="ECO:0000313" key="22">
    <source>
        <dbReference type="EMBL" id="KAB1159800.1"/>
    </source>
</evidence>
<keyword evidence="13" id="KW-0067">ATP-binding</keyword>
<evidence type="ECO:0000256" key="15">
    <source>
        <dbReference type="ARBA" id="ARBA00023012"/>
    </source>
</evidence>
<dbReference type="InterPro" id="IPR036890">
    <property type="entry name" value="HATPase_C_sf"/>
</dbReference>
<dbReference type="GO" id="GO:0005524">
    <property type="term" value="F:ATP binding"/>
    <property type="evidence" value="ECO:0007669"/>
    <property type="project" value="UniProtKB-KW"/>
</dbReference>
<dbReference type="Proteomes" id="UP000467305">
    <property type="component" value="Unassembled WGS sequence"/>
</dbReference>
<evidence type="ECO:0000256" key="11">
    <source>
        <dbReference type="ARBA" id="ARBA00022741"/>
    </source>
</evidence>
<evidence type="ECO:0000256" key="1">
    <source>
        <dbReference type="ARBA" id="ARBA00000085"/>
    </source>
</evidence>
<dbReference type="CDD" id="cd16917">
    <property type="entry name" value="HATPase_UhpB-NarQ-NarX-like"/>
    <property type="match status" value="1"/>
</dbReference>
<dbReference type="RefSeq" id="WP_150899045.1">
    <property type="nucleotide sequence ID" value="NZ_WAAU01000008.1"/>
</dbReference>
<dbReference type="InterPro" id="IPR004358">
    <property type="entry name" value="Sig_transdc_His_kin-like_C"/>
</dbReference>
<evidence type="ECO:0000256" key="13">
    <source>
        <dbReference type="ARBA" id="ARBA00022840"/>
    </source>
</evidence>
<dbReference type="PROSITE" id="PS50005">
    <property type="entry name" value="TPR"/>
    <property type="match status" value="2"/>
</dbReference>
<keyword evidence="10" id="KW-0479">Metal-binding</keyword>
<evidence type="ECO:0000256" key="18">
    <source>
        <dbReference type="ARBA" id="ARBA00030800"/>
    </source>
</evidence>